<evidence type="ECO:0000259" key="1">
    <source>
        <dbReference type="PROSITE" id="PS50146"/>
    </source>
</evidence>
<dbReference type="PROSITE" id="PS50146">
    <property type="entry name" value="DAGK"/>
    <property type="match status" value="1"/>
</dbReference>
<proteinExistence type="predicted"/>
<dbReference type="RefSeq" id="WP_107107524.1">
    <property type="nucleotide sequence ID" value="NZ_JACHBI010000001.1"/>
</dbReference>
<organism evidence="2 3">
    <name type="scientific">Rhizobium paranaense</name>
    <dbReference type="NCBI Taxonomy" id="1650438"/>
    <lineage>
        <taxon>Bacteria</taxon>
        <taxon>Pseudomonadati</taxon>
        <taxon>Pseudomonadota</taxon>
        <taxon>Alphaproteobacteria</taxon>
        <taxon>Hyphomicrobiales</taxon>
        <taxon>Rhizobiaceae</taxon>
        <taxon>Rhizobium/Agrobacterium group</taxon>
        <taxon>Rhizobium</taxon>
    </lineage>
</organism>
<keyword evidence="2" id="KW-0418">Kinase</keyword>
<dbReference type="InterPro" id="IPR001206">
    <property type="entry name" value="Diacylglycerol_kinase_cat_dom"/>
</dbReference>
<dbReference type="Gene3D" id="3.40.50.10330">
    <property type="entry name" value="Probable inorganic polyphosphate/atp-NAD kinase, domain 1"/>
    <property type="match status" value="1"/>
</dbReference>
<comment type="caution">
    <text evidence="2">The sequence shown here is derived from an EMBL/GenBank/DDBJ whole genome shotgun (WGS) entry which is preliminary data.</text>
</comment>
<dbReference type="GO" id="GO:0016301">
    <property type="term" value="F:kinase activity"/>
    <property type="evidence" value="ECO:0007669"/>
    <property type="project" value="UniProtKB-KW"/>
</dbReference>
<name>A0A7W8XM19_9HYPH</name>
<dbReference type="Proteomes" id="UP000549882">
    <property type="component" value="Unassembled WGS sequence"/>
</dbReference>
<dbReference type="SMART" id="SM00046">
    <property type="entry name" value="DAGKc"/>
    <property type="match status" value="1"/>
</dbReference>
<feature type="domain" description="DAGKc" evidence="1">
    <location>
        <begin position="1"/>
        <end position="131"/>
    </location>
</feature>
<dbReference type="SUPFAM" id="SSF111331">
    <property type="entry name" value="NAD kinase/diacylglycerol kinase-like"/>
    <property type="match status" value="1"/>
</dbReference>
<dbReference type="InterPro" id="IPR050187">
    <property type="entry name" value="Lipid_Phosphate_FormReg"/>
</dbReference>
<dbReference type="EMBL" id="JACHBI010000001">
    <property type="protein sequence ID" value="MBB5571934.1"/>
    <property type="molecule type" value="Genomic_DNA"/>
</dbReference>
<evidence type="ECO:0000313" key="3">
    <source>
        <dbReference type="Proteomes" id="UP000549882"/>
    </source>
</evidence>
<dbReference type="Pfam" id="PF00781">
    <property type="entry name" value="DAGK_cat"/>
    <property type="match status" value="1"/>
</dbReference>
<protein>
    <submittedName>
        <fullName evidence="2">Diacylglycerol kinase family enzyme</fullName>
    </submittedName>
</protein>
<keyword evidence="2" id="KW-0808">Transferase</keyword>
<dbReference type="InterPro" id="IPR016064">
    <property type="entry name" value="NAD/diacylglycerol_kinase_sf"/>
</dbReference>
<dbReference type="Gene3D" id="2.60.200.40">
    <property type="match status" value="1"/>
</dbReference>
<dbReference type="PANTHER" id="PTHR12358:SF54">
    <property type="entry name" value="SPHINGOSINE KINASE RELATED PROTEIN"/>
    <property type="match status" value="1"/>
</dbReference>
<sequence>MKLIGFFNRDGGTFKTTDMAAYEMKAEQVFRDAGHDFEGVVVSGSEVVAAMERAARRDDIDGIVAGGGDGTISAAAAVAWKNGVALGVIPAGTMNLFARSLRLPLDIYQVLDVLATGEVDQVDIGSANGRPFIHQFSAGMHARMVRYRNAYTYRSRAGKLSANIRAALGVVFNPPEFDVDFEAEGVRERRHVSAISVSNNPFGPNTLLYADDLRGGELGFYTARPLRPLSVARLAIDMLRGRFRENADVMVMHTREVHLHFPKLRSLANCVVDGELLPLERDIALKLHAGELKVMVKQGTAARVAEEDSISSAVV</sequence>
<gene>
    <name evidence="2" type="ORF">GGD50_000510</name>
</gene>
<evidence type="ECO:0000313" key="2">
    <source>
        <dbReference type="EMBL" id="MBB5571934.1"/>
    </source>
</evidence>
<dbReference type="AlphaFoldDB" id="A0A7W8XM19"/>
<keyword evidence="3" id="KW-1185">Reference proteome</keyword>
<dbReference type="InterPro" id="IPR017438">
    <property type="entry name" value="ATP-NAD_kinase_N"/>
</dbReference>
<dbReference type="PANTHER" id="PTHR12358">
    <property type="entry name" value="SPHINGOSINE KINASE"/>
    <property type="match status" value="1"/>
</dbReference>
<accession>A0A7W8XM19</accession>
<reference evidence="2 3" key="1">
    <citation type="submission" date="2020-08" db="EMBL/GenBank/DDBJ databases">
        <title>Genomic Encyclopedia of Type Strains, Phase IV (KMG-V): Genome sequencing to study the core and pangenomes of soil and plant-associated prokaryotes.</title>
        <authorList>
            <person name="Whitman W."/>
        </authorList>
    </citation>
    <scope>NUCLEOTIDE SEQUENCE [LARGE SCALE GENOMIC DNA]</scope>
    <source>
        <strain evidence="2 3">SEMIA 4064</strain>
    </source>
</reference>